<evidence type="ECO:0000256" key="1">
    <source>
        <dbReference type="ARBA" id="ARBA00022598"/>
    </source>
</evidence>
<keyword evidence="2" id="KW-0547">Nucleotide-binding</keyword>
<proteinExistence type="predicted"/>
<evidence type="ECO:0000256" key="3">
    <source>
        <dbReference type="ARBA" id="ARBA00022840"/>
    </source>
</evidence>
<keyword evidence="4" id="KW-0648">Protein biosynthesis</keyword>
<name>T1C6F5_9ZZZZ</name>
<evidence type="ECO:0000259" key="6">
    <source>
        <dbReference type="Pfam" id="PF00152"/>
    </source>
</evidence>
<evidence type="ECO:0000256" key="4">
    <source>
        <dbReference type="ARBA" id="ARBA00022917"/>
    </source>
</evidence>
<dbReference type="InterPro" id="IPR045864">
    <property type="entry name" value="aa-tRNA-synth_II/BPL/LPL"/>
</dbReference>
<sequence length="138" mass="15710">MYTTHELESRYGPGWEDAASRAHDQPFWALCHRREFYDREDPTDPGHFLNYDLIYPSGYGEALSGAEREWEVQRIRNRIARDGIPPAAYRAYLEVAHGLIPSAGAGFGVERLLRFLVKAPHVGDVQLFRRVPGEVVAL</sequence>
<dbReference type="GO" id="GO:0006421">
    <property type="term" value="P:asparaginyl-tRNA aminoacylation"/>
    <property type="evidence" value="ECO:0007669"/>
    <property type="project" value="TreeGrafter"/>
</dbReference>
<keyword evidence="5" id="KW-0030">Aminoacyl-tRNA synthetase</keyword>
<organism evidence="7">
    <name type="scientific">mine drainage metagenome</name>
    <dbReference type="NCBI Taxonomy" id="410659"/>
    <lineage>
        <taxon>unclassified sequences</taxon>
        <taxon>metagenomes</taxon>
        <taxon>ecological metagenomes</taxon>
    </lineage>
</organism>
<dbReference type="InterPro" id="IPR004364">
    <property type="entry name" value="Aa-tRNA-synt_II"/>
</dbReference>
<dbReference type="Gene3D" id="3.30.930.10">
    <property type="entry name" value="Bira Bifunctional Protein, Domain 2"/>
    <property type="match status" value="1"/>
</dbReference>
<protein>
    <submittedName>
        <fullName evidence="7">Asparagine synthetase A</fullName>
    </submittedName>
</protein>
<comment type="caution">
    <text evidence="7">The sequence shown here is derived from an EMBL/GenBank/DDBJ whole genome shotgun (WGS) entry which is preliminary data.</text>
</comment>
<dbReference type="PANTHER" id="PTHR22594:SF48">
    <property type="entry name" value="ASPARAGINYL-TRNA SYNTHETASE-RELATED PROTEIN (N-TRUNCATION)"/>
    <property type="match status" value="1"/>
</dbReference>
<dbReference type="EMBL" id="AUZY01001051">
    <property type="protein sequence ID" value="EQD76473.1"/>
    <property type="molecule type" value="Genomic_DNA"/>
</dbReference>
<evidence type="ECO:0000256" key="2">
    <source>
        <dbReference type="ARBA" id="ARBA00022741"/>
    </source>
</evidence>
<evidence type="ECO:0000313" key="7">
    <source>
        <dbReference type="EMBL" id="EQD76473.1"/>
    </source>
</evidence>
<dbReference type="GO" id="GO:0004816">
    <property type="term" value="F:asparagine-tRNA ligase activity"/>
    <property type="evidence" value="ECO:0007669"/>
    <property type="project" value="TreeGrafter"/>
</dbReference>
<dbReference type="SUPFAM" id="SSF55681">
    <property type="entry name" value="Class II aaRS and biotin synthetases"/>
    <property type="match status" value="1"/>
</dbReference>
<accession>T1C6F5</accession>
<reference evidence="7" key="2">
    <citation type="journal article" date="2014" name="ISME J.">
        <title>Microbial stratification in low pH oxic and suboxic macroscopic growths along an acid mine drainage.</title>
        <authorList>
            <person name="Mendez-Garcia C."/>
            <person name="Mesa V."/>
            <person name="Sprenger R.R."/>
            <person name="Richter M."/>
            <person name="Diez M.S."/>
            <person name="Solano J."/>
            <person name="Bargiela R."/>
            <person name="Golyshina O.V."/>
            <person name="Manteca A."/>
            <person name="Ramos J.L."/>
            <person name="Gallego J.R."/>
            <person name="Llorente I."/>
            <person name="Martins Dos Santos V.A."/>
            <person name="Jensen O.N."/>
            <person name="Pelaez A.I."/>
            <person name="Sanchez J."/>
            <person name="Ferrer M."/>
        </authorList>
    </citation>
    <scope>NUCLEOTIDE SEQUENCE</scope>
</reference>
<dbReference type="PANTHER" id="PTHR22594">
    <property type="entry name" value="ASPARTYL/LYSYL-TRNA SYNTHETASE"/>
    <property type="match status" value="1"/>
</dbReference>
<dbReference type="AlphaFoldDB" id="T1C6F5"/>
<feature type="domain" description="Aminoacyl-tRNA synthetase class II (D/K/N)" evidence="6">
    <location>
        <begin position="34"/>
        <end position="130"/>
    </location>
</feature>
<keyword evidence="3" id="KW-0067">ATP-binding</keyword>
<dbReference type="GO" id="GO:0005524">
    <property type="term" value="F:ATP binding"/>
    <property type="evidence" value="ECO:0007669"/>
    <property type="project" value="UniProtKB-KW"/>
</dbReference>
<keyword evidence="1" id="KW-0436">Ligase</keyword>
<evidence type="ECO:0000256" key="5">
    <source>
        <dbReference type="ARBA" id="ARBA00023146"/>
    </source>
</evidence>
<gene>
    <name evidence="7" type="ORF">B1B_01657</name>
</gene>
<reference evidence="7" key="1">
    <citation type="submission" date="2013-08" db="EMBL/GenBank/DDBJ databases">
        <authorList>
            <person name="Mendez C."/>
            <person name="Richter M."/>
            <person name="Ferrer M."/>
            <person name="Sanchez J."/>
        </authorList>
    </citation>
    <scope>NUCLEOTIDE SEQUENCE</scope>
</reference>
<dbReference type="Pfam" id="PF00152">
    <property type="entry name" value="tRNA-synt_2"/>
    <property type="match status" value="1"/>
</dbReference>